<dbReference type="EMBL" id="JAJITD010000002">
    <property type="protein sequence ID" value="MCC8391829.1"/>
    <property type="molecule type" value="Genomic_DNA"/>
</dbReference>
<feature type="chain" id="PRO_5045483156" description="Lysozyme inhibitor LprI N-terminal domain-containing protein" evidence="1">
    <location>
        <begin position="31"/>
        <end position="131"/>
    </location>
</feature>
<evidence type="ECO:0000256" key="1">
    <source>
        <dbReference type="SAM" id="SignalP"/>
    </source>
</evidence>
<name>A0ABS8JPJ4_9BURK</name>
<comment type="caution">
    <text evidence="2">The sequence shown here is derived from an EMBL/GenBank/DDBJ whole genome shotgun (WGS) entry which is preliminary data.</text>
</comment>
<evidence type="ECO:0000313" key="2">
    <source>
        <dbReference type="EMBL" id="MCC8391829.1"/>
    </source>
</evidence>
<organism evidence="2 3">
    <name type="scientific">Paraburkholderia sejongensis</name>
    <dbReference type="NCBI Taxonomy" id="2886946"/>
    <lineage>
        <taxon>Bacteria</taxon>
        <taxon>Pseudomonadati</taxon>
        <taxon>Pseudomonadota</taxon>
        <taxon>Betaproteobacteria</taxon>
        <taxon>Burkholderiales</taxon>
        <taxon>Burkholderiaceae</taxon>
        <taxon>Paraburkholderia</taxon>
    </lineage>
</organism>
<gene>
    <name evidence="2" type="ORF">LJ656_04440</name>
</gene>
<evidence type="ECO:0008006" key="4">
    <source>
        <dbReference type="Google" id="ProtNLM"/>
    </source>
</evidence>
<dbReference type="RefSeq" id="WP_230508065.1">
    <property type="nucleotide sequence ID" value="NZ_JAJITD010000002.1"/>
</dbReference>
<accession>A0ABS8JPJ4</accession>
<protein>
    <recommendedName>
        <fullName evidence="4">Lysozyme inhibitor LprI N-terminal domain-containing protein</fullName>
    </recommendedName>
</protein>
<reference evidence="2 3" key="1">
    <citation type="submission" date="2021-11" db="EMBL/GenBank/DDBJ databases">
        <authorList>
            <person name="Oh E.-T."/>
            <person name="Kim S.-B."/>
        </authorList>
    </citation>
    <scope>NUCLEOTIDE SEQUENCE [LARGE SCALE GENOMIC DNA]</scope>
    <source>
        <strain evidence="2 3">MMS20-SJTR3</strain>
    </source>
</reference>
<evidence type="ECO:0000313" key="3">
    <source>
        <dbReference type="Proteomes" id="UP001431019"/>
    </source>
</evidence>
<sequence>MKKLPNCRRPLCAAVLLSVLSLAVPLTGHAGEEDANLRVETAGERASFAQTFCQVSPERIGAYKERLRTRLTDATHFDQHWDTGWRRAENTNRQMSALRERDPAEFASRIKVNCERLKWMAQNALRPPARK</sequence>
<dbReference type="Proteomes" id="UP001431019">
    <property type="component" value="Unassembled WGS sequence"/>
</dbReference>
<keyword evidence="1" id="KW-0732">Signal</keyword>
<keyword evidence="3" id="KW-1185">Reference proteome</keyword>
<proteinExistence type="predicted"/>
<feature type="signal peptide" evidence="1">
    <location>
        <begin position="1"/>
        <end position="30"/>
    </location>
</feature>